<sequence>MTDKYANFLDDLDKAATPGVWGQFNPFNGPWQDLAMQNRKHLDSSHNMSAMVGGEPYRLAEFRHANDAAFAETLVNAYRTGELVLAKDQS</sequence>
<accession>A0A2R4MDS1</accession>
<proteinExistence type="predicted"/>
<evidence type="ECO:0000313" key="2">
    <source>
        <dbReference type="Proteomes" id="UP000258927"/>
    </source>
</evidence>
<gene>
    <name evidence="1" type="ORF">MXMO3_01662</name>
</gene>
<dbReference type="Proteomes" id="UP000258927">
    <property type="component" value="Chromosome"/>
</dbReference>
<evidence type="ECO:0000313" key="1">
    <source>
        <dbReference type="EMBL" id="AVX04188.1"/>
    </source>
</evidence>
<dbReference type="AlphaFoldDB" id="A0A2R4MDS1"/>
<dbReference type="KEGG" id="mmyr:MXMO3_01662"/>
<keyword evidence="2" id="KW-1185">Reference proteome</keyword>
<organism evidence="1 2">
    <name type="scientific">Maritalea myrionectae</name>
    <dbReference type="NCBI Taxonomy" id="454601"/>
    <lineage>
        <taxon>Bacteria</taxon>
        <taxon>Pseudomonadati</taxon>
        <taxon>Pseudomonadota</taxon>
        <taxon>Alphaproteobacteria</taxon>
        <taxon>Hyphomicrobiales</taxon>
        <taxon>Devosiaceae</taxon>
        <taxon>Maritalea</taxon>
    </lineage>
</organism>
<name>A0A2R4MDS1_9HYPH</name>
<protein>
    <submittedName>
        <fullName evidence="1">Uncharacterized protein</fullName>
    </submittedName>
</protein>
<dbReference type="RefSeq" id="WP_117395540.1">
    <property type="nucleotide sequence ID" value="NZ_CP021330.1"/>
</dbReference>
<reference evidence="1 2" key="1">
    <citation type="submission" date="2017-05" db="EMBL/GenBank/DDBJ databases">
        <title>Genome Analysis of Maritalea myrionectae HL2708#5.</title>
        <authorList>
            <consortium name="Cotde Inc.-PKNU"/>
            <person name="Jang D."/>
            <person name="Oh H.-M."/>
        </authorList>
    </citation>
    <scope>NUCLEOTIDE SEQUENCE [LARGE SCALE GENOMIC DNA]</scope>
    <source>
        <strain evidence="1 2">HL2708#5</strain>
    </source>
</reference>
<dbReference type="EMBL" id="CP021330">
    <property type="protein sequence ID" value="AVX04188.1"/>
    <property type="molecule type" value="Genomic_DNA"/>
</dbReference>